<dbReference type="EMBL" id="AZMM01019010">
    <property type="protein sequence ID" value="ETJ15690.1"/>
    <property type="molecule type" value="Genomic_DNA"/>
</dbReference>
<feature type="non-terminal residue" evidence="2">
    <location>
        <position position="67"/>
    </location>
</feature>
<keyword evidence="1" id="KW-0812">Transmembrane</keyword>
<keyword evidence="1" id="KW-1133">Transmembrane helix</keyword>
<keyword evidence="1" id="KW-0472">Membrane</keyword>
<reference evidence="2" key="1">
    <citation type="submission" date="2013-12" db="EMBL/GenBank/DDBJ databases">
        <title>A Varibaculum cambriense genome reconstructed from a premature infant gut community with otherwise low bacterial novelty that shifts toward anaerobic metabolism during the third week of life.</title>
        <authorList>
            <person name="Brown C.T."/>
            <person name="Sharon I."/>
            <person name="Thomas B.C."/>
            <person name="Castelle C.J."/>
            <person name="Morowitz M.J."/>
            <person name="Banfield J.F."/>
        </authorList>
    </citation>
    <scope>NUCLEOTIDE SEQUENCE</scope>
</reference>
<feature type="transmembrane region" description="Helical" evidence="1">
    <location>
        <begin position="30"/>
        <end position="50"/>
    </location>
</feature>
<protein>
    <submittedName>
        <fullName evidence="2">Uncharacterized protein</fullName>
    </submittedName>
</protein>
<proteinExistence type="predicted"/>
<gene>
    <name evidence="2" type="ORF">Q604_UNBc4C00229G0001</name>
</gene>
<comment type="caution">
    <text evidence="2">The sequence shown here is derived from an EMBL/GenBank/DDBJ whole genome shotgun (WGS) entry which is preliminary data.</text>
</comment>
<dbReference type="AlphaFoldDB" id="W1WEY0"/>
<accession>W1WEY0</accession>
<organism evidence="2">
    <name type="scientific">human gut metagenome</name>
    <dbReference type="NCBI Taxonomy" id="408170"/>
    <lineage>
        <taxon>unclassified sequences</taxon>
        <taxon>metagenomes</taxon>
        <taxon>organismal metagenomes</taxon>
    </lineage>
</organism>
<name>W1WEY0_9ZZZZ</name>
<feature type="non-terminal residue" evidence="2">
    <location>
        <position position="1"/>
    </location>
</feature>
<sequence>FSYTRSDVILISDHRQNWLHDHISDRQKGIILQTVIMVFWFILHLSTSGYKDIRYGNRWNASQTQLS</sequence>
<evidence type="ECO:0000256" key="1">
    <source>
        <dbReference type="SAM" id="Phobius"/>
    </source>
</evidence>
<evidence type="ECO:0000313" key="2">
    <source>
        <dbReference type="EMBL" id="ETJ15690.1"/>
    </source>
</evidence>